<gene>
    <name evidence="4" type="ORF">N177_2201</name>
</gene>
<dbReference type="InterPro" id="IPR036264">
    <property type="entry name" value="Bact_exopeptidase_dim_dom"/>
</dbReference>
<dbReference type="EC" id="3.5.1.16" evidence="4"/>
<dbReference type="GO" id="GO:0046872">
    <property type="term" value="F:metal ion binding"/>
    <property type="evidence" value="ECO:0007669"/>
    <property type="project" value="UniProtKB-KW"/>
</dbReference>
<evidence type="ECO:0000259" key="3">
    <source>
        <dbReference type="Pfam" id="PF07687"/>
    </source>
</evidence>
<dbReference type="InterPro" id="IPR011650">
    <property type="entry name" value="Peptidase_M20_dimer"/>
</dbReference>
<dbReference type="SUPFAM" id="SSF53187">
    <property type="entry name" value="Zn-dependent exopeptidases"/>
    <property type="match status" value="1"/>
</dbReference>
<dbReference type="InterPro" id="IPR002933">
    <property type="entry name" value="Peptidase_M20"/>
</dbReference>
<dbReference type="Pfam" id="PF07687">
    <property type="entry name" value="M20_dimer"/>
    <property type="match status" value="1"/>
</dbReference>
<dbReference type="SUPFAM" id="SSF55031">
    <property type="entry name" value="Bacterial exopeptidase dimerisation domain"/>
    <property type="match status" value="1"/>
</dbReference>
<reference evidence="4 5" key="1">
    <citation type="journal article" date="2014" name="Genome Announc.">
        <title>Draft Genome Sequence of Lutibaculum baratangense Strain AMV1T, Isolated from a Mud Volcano in Andamans, India.</title>
        <authorList>
            <person name="Singh A."/>
            <person name="Sreenivas A."/>
            <person name="Sathyanarayana Reddy G."/>
            <person name="Pinnaka A.K."/>
            <person name="Shivaji S."/>
        </authorList>
    </citation>
    <scope>NUCLEOTIDE SEQUENCE [LARGE SCALE GENOMIC DNA]</scope>
    <source>
        <strain evidence="4 5">AMV1</strain>
    </source>
</reference>
<sequence length="437" mass="46693">MPLMLNRPLSELERRVLSRVTEERWVELATTLIRTGQPRSGNALDPDLPPAEEEAIAMLVAGKLEALGMDVKLYESEPHRPNVVGTLKGEGSGPSLMINDHLDTYPAVEPHKWDKTGFDPFRATRHGDLLYARGTSDTRGNLAAALLAAEALAEEGVRLDGDLVYCFCVDEERNGTHGSIYLTQEIGIRTDYSITAEPTAWGGPVEGDAGWGINLSVANAGHCLVEVTVEGAKSHIWRPDLSTNAIVEAGRLVPALEAMSFTHEPAEFMGHTPPCAAVVRIRGGLEGEMQFTPDACTITLAVVGLVPGMTLQGIIADIERVAASALGASNGISVKVGQVPGSLFVEATEPVPADEEPCRSLAETYARLMGGEKPVPNRKNAFNDTIRLREAGINAVTFGPGEDGWAPDNESISVTKAVRAAQIYALTIMQILGARSS</sequence>
<name>V4TFH6_9HYPH</name>
<evidence type="ECO:0000313" key="5">
    <source>
        <dbReference type="Proteomes" id="UP000017819"/>
    </source>
</evidence>
<feature type="domain" description="Peptidase M20 dimerisation" evidence="3">
    <location>
        <begin position="218"/>
        <end position="326"/>
    </location>
</feature>
<evidence type="ECO:0000256" key="2">
    <source>
        <dbReference type="ARBA" id="ARBA00022801"/>
    </source>
</evidence>
<dbReference type="EMBL" id="AWXZ01000029">
    <property type="protein sequence ID" value="ESR24878.1"/>
    <property type="molecule type" value="Genomic_DNA"/>
</dbReference>
<dbReference type="Proteomes" id="UP000017819">
    <property type="component" value="Unassembled WGS sequence"/>
</dbReference>
<dbReference type="GO" id="GO:0008777">
    <property type="term" value="F:acetylornithine deacetylase activity"/>
    <property type="evidence" value="ECO:0007669"/>
    <property type="project" value="UniProtKB-EC"/>
</dbReference>
<proteinExistence type="predicted"/>
<accession>V4TFH6</accession>
<dbReference type="InterPro" id="IPR050072">
    <property type="entry name" value="Peptidase_M20A"/>
</dbReference>
<keyword evidence="1" id="KW-0479">Metal-binding</keyword>
<dbReference type="Gene3D" id="3.40.630.10">
    <property type="entry name" value="Zn peptidases"/>
    <property type="match status" value="2"/>
</dbReference>
<dbReference type="PANTHER" id="PTHR43808">
    <property type="entry name" value="ACETYLORNITHINE DEACETYLASE"/>
    <property type="match status" value="1"/>
</dbReference>
<keyword evidence="2 4" id="KW-0378">Hydrolase</keyword>
<dbReference type="PATRIC" id="fig|631454.5.peg.2170"/>
<organism evidence="4 5">
    <name type="scientific">Lutibaculum baratangense AMV1</name>
    <dbReference type="NCBI Taxonomy" id="631454"/>
    <lineage>
        <taxon>Bacteria</taxon>
        <taxon>Pseudomonadati</taxon>
        <taxon>Pseudomonadota</taxon>
        <taxon>Alphaproteobacteria</taxon>
        <taxon>Hyphomicrobiales</taxon>
        <taxon>Tepidamorphaceae</taxon>
        <taxon>Lutibaculum</taxon>
    </lineage>
</organism>
<dbReference type="Pfam" id="PF01546">
    <property type="entry name" value="Peptidase_M20"/>
    <property type="match status" value="1"/>
</dbReference>
<evidence type="ECO:0000313" key="4">
    <source>
        <dbReference type="EMBL" id="ESR24878.1"/>
    </source>
</evidence>
<protein>
    <submittedName>
        <fullName evidence="4">Acetylornithine deacetylase</fullName>
        <ecNumber evidence="4">3.5.1.16</ecNumber>
    </submittedName>
</protein>
<dbReference type="AlphaFoldDB" id="V4TFH6"/>
<dbReference type="STRING" id="631454.N177_2201"/>
<evidence type="ECO:0000256" key="1">
    <source>
        <dbReference type="ARBA" id="ARBA00022723"/>
    </source>
</evidence>
<dbReference type="eggNOG" id="COG0624">
    <property type="taxonomic scope" value="Bacteria"/>
</dbReference>
<comment type="caution">
    <text evidence="4">The sequence shown here is derived from an EMBL/GenBank/DDBJ whole genome shotgun (WGS) entry which is preliminary data.</text>
</comment>
<dbReference type="OrthoDB" id="9809784at2"/>
<keyword evidence="5" id="KW-1185">Reference proteome</keyword>